<sequence>MVNLAAIRLGAARYNSPWTQVVILGFVTFCSVGMFSAVSGLGAGGTQDAQLSDTANGVLYGCFAVMGFFAGSVNNILGPRLTLSLGTTGYALYIGSLWAFQVHGTRWFLILAGAILGITAALLWAAQGSIMMAYPLEKDKGRSFSVFWTLFQLGTLVGAAIALGIEANSNLPNVSTGVYLAFMIIMLTAIFTSWLLLPPHLIVRGDGTVPLLEDAISPKEEFKHLGKLFKDWRMIALFPMFFSSNYFYAYQGAITQFLFNGRTRALVSLLTGLGSIIGSILIGVITDRLPFNRRTRALWGCAFVLLLNCVIWASGLGFQVQFSRDSTVVRGVPIAAIDPATGEMAHTGWDWTVGVAAGPIILMMAYYIADAAFQGLAYYTMSAITNDPFKLARMAGYYKGVQSAGAAISFGMDAVKTPFIGEILLSWLLLLVSLPLCAWVLWYTRDTNYDVEKVTRVEDISDGGVDGMAMPEGHIAGEHTNNTGALEKDAPQVETKTSMTKEHAPSE</sequence>
<dbReference type="Pfam" id="PF05978">
    <property type="entry name" value="UNC-93"/>
    <property type="match status" value="1"/>
</dbReference>
<keyword evidence="2 6" id="KW-0812">Transmembrane</keyword>
<proteinExistence type="predicted"/>
<evidence type="ECO:0000256" key="5">
    <source>
        <dbReference type="SAM" id="MobiDB-lite"/>
    </source>
</evidence>
<keyword evidence="4 6" id="KW-0472">Membrane</keyword>
<organism evidence="7 8">
    <name type="scientific">Diplogelasinospora grovesii</name>
    <dbReference type="NCBI Taxonomy" id="303347"/>
    <lineage>
        <taxon>Eukaryota</taxon>
        <taxon>Fungi</taxon>
        <taxon>Dikarya</taxon>
        <taxon>Ascomycota</taxon>
        <taxon>Pezizomycotina</taxon>
        <taxon>Sordariomycetes</taxon>
        <taxon>Sordariomycetidae</taxon>
        <taxon>Sordariales</taxon>
        <taxon>Diplogelasinosporaceae</taxon>
        <taxon>Diplogelasinospora</taxon>
    </lineage>
</organism>
<protein>
    <submittedName>
        <fullName evidence="7">Major facilitator superfamily domain-containing protein</fullName>
    </submittedName>
</protein>
<comment type="caution">
    <text evidence="7">The sequence shown here is derived from an EMBL/GenBank/DDBJ whole genome shotgun (WGS) entry which is preliminary data.</text>
</comment>
<feature type="transmembrane region" description="Helical" evidence="6">
    <location>
        <begin position="177"/>
        <end position="197"/>
    </location>
</feature>
<feature type="transmembrane region" description="Helical" evidence="6">
    <location>
        <begin position="21"/>
        <end position="45"/>
    </location>
</feature>
<accession>A0AAN6NCL6</accession>
<dbReference type="Gene3D" id="1.20.1250.20">
    <property type="entry name" value="MFS general substrate transporter like domains"/>
    <property type="match status" value="1"/>
</dbReference>
<dbReference type="InterPro" id="IPR036259">
    <property type="entry name" value="MFS_trans_sf"/>
</dbReference>
<feature type="transmembrane region" description="Helical" evidence="6">
    <location>
        <begin position="57"/>
        <end position="76"/>
    </location>
</feature>
<dbReference type="InterPro" id="IPR051617">
    <property type="entry name" value="UNC-93-like_regulator"/>
</dbReference>
<dbReference type="AlphaFoldDB" id="A0AAN6NCL6"/>
<dbReference type="Proteomes" id="UP001303473">
    <property type="component" value="Unassembled WGS sequence"/>
</dbReference>
<evidence type="ECO:0000256" key="2">
    <source>
        <dbReference type="ARBA" id="ARBA00022692"/>
    </source>
</evidence>
<keyword evidence="8" id="KW-1185">Reference proteome</keyword>
<feature type="transmembrane region" description="Helical" evidence="6">
    <location>
        <begin position="419"/>
        <end position="442"/>
    </location>
</feature>
<dbReference type="GO" id="GO:0016020">
    <property type="term" value="C:membrane"/>
    <property type="evidence" value="ECO:0007669"/>
    <property type="project" value="UniProtKB-SubCell"/>
</dbReference>
<feature type="transmembrane region" description="Helical" evidence="6">
    <location>
        <begin position="107"/>
        <end position="126"/>
    </location>
</feature>
<evidence type="ECO:0000256" key="4">
    <source>
        <dbReference type="ARBA" id="ARBA00023136"/>
    </source>
</evidence>
<evidence type="ECO:0000313" key="7">
    <source>
        <dbReference type="EMBL" id="KAK3943321.1"/>
    </source>
</evidence>
<feature type="transmembrane region" description="Helical" evidence="6">
    <location>
        <begin position="297"/>
        <end position="318"/>
    </location>
</feature>
<feature type="transmembrane region" description="Helical" evidence="6">
    <location>
        <begin position="83"/>
        <end position="101"/>
    </location>
</feature>
<evidence type="ECO:0000256" key="3">
    <source>
        <dbReference type="ARBA" id="ARBA00022989"/>
    </source>
</evidence>
<dbReference type="EMBL" id="MU853766">
    <property type="protein sequence ID" value="KAK3943321.1"/>
    <property type="molecule type" value="Genomic_DNA"/>
</dbReference>
<name>A0AAN6NCL6_9PEZI</name>
<evidence type="ECO:0000256" key="6">
    <source>
        <dbReference type="SAM" id="Phobius"/>
    </source>
</evidence>
<dbReference type="InterPro" id="IPR010291">
    <property type="entry name" value="Ion_channel_UNC-93"/>
</dbReference>
<keyword evidence="3 6" id="KW-1133">Transmembrane helix</keyword>
<feature type="transmembrane region" description="Helical" evidence="6">
    <location>
        <begin position="146"/>
        <end position="165"/>
    </location>
</feature>
<feature type="region of interest" description="Disordered" evidence="5">
    <location>
        <begin position="476"/>
        <end position="507"/>
    </location>
</feature>
<feature type="transmembrane region" description="Helical" evidence="6">
    <location>
        <begin position="351"/>
        <end position="369"/>
    </location>
</feature>
<feature type="transmembrane region" description="Helical" evidence="6">
    <location>
        <begin position="265"/>
        <end position="285"/>
    </location>
</feature>
<dbReference type="PANTHER" id="PTHR23294">
    <property type="entry name" value="ET TRANSLATION PRODUCT-RELATED"/>
    <property type="match status" value="1"/>
</dbReference>
<dbReference type="PANTHER" id="PTHR23294:SF17">
    <property type="entry name" value="DUF895 DOMAIN MEMBRANE PROTEIN"/>
    <property type="match status" value="1"/>
</dbReference>
<evidence type="ECO:0000313" key="8">
    <source>
        <dbReference type="Proteomes" id="UP001303473"/>
    </source>
</evidence>
<feature type="transmembrane region" description="Helical" evidence="6">
    <location>
        <begin position="235"/>
        <end position="259"/>
    </location>
</feature>
<dbReference type="SUPFAM" id="SSF103473">
    <property type="entry name" value="MFS general substrate transporter"/>
    <property type="match status" value="1"/>
</dbReference>
<comment type="subcellular location">
    <subcellularLocation>
        <location evidence="1">Membrane</location>
        <topology evidence="1">Multi-pass membrane protein</topology>
    </subcellularLocation>
</comment>
<evidence type="ECO:0000256" key="1">
    <source>
        <dbReference type="ARBA" id="ARBA00004141"/>
    </source>
</evidence>
<reference evidence="8" key="1">
    <citation type="journal article" date="2023" name="Mol. Phylogenet. Evol.">
        <title>Genome-scale phylogeny and comparative genomics of the fungal order Sordariales.</title>
        <authorList>
            <person name="Hensen N."/>
            <person name="Bonometti L."/>
            <person name="Westerberg I."/>
            <person name="Brannstrom I.O."/>
            <person name="Guillou S."/>
            <person name="Cros-Aarteil S."/>
            <person name="Calhoun S."/>
            <person name="Haridas S."/>
            <person name="Kuo A."/>
            <person name="Mondo S."/>
            <person name="Pangilinan J."/>
            <person name="Riley R."/>
            <person name="LaButti K."/>
            <person name="Andreopoulos B."/>
            <person name="Lipzen A."/>
            <person name="Chen C."/>
            <person name="Yan M."/>
            <person name="Daum C."/>
            <person name="Ng V."/>
            <person name="Clum A."/>
            <person name="Steindorff A."/>
            <person name="Ohm R.A."/>
            <person name="Martin F."/>
            <person name="Silar P."/>
            <person name="Natvig D.O."/>
            <person name="Lalanne C."/>
            <person name="Gautier V."/>
            <person name="Ament-Velasquez S.L."/>
            <person name="Kruys A."/>
            <person name="Hutchinson M.I."/>
            <person name="Powell A.J."/>
            <person name="Barry K."/>
            <person name="Miller A.N."/>
            <person name="Grigoriev I.V."/>
            <person name="Debuchy R."/>
            <person name="Gladieux P."/>
            <person name="Hiltunen Thoren M."/>
            <person name="Johannesson H."/>
        </authorList>
    </citation>
    <scope>NUCLEOTIDE SEQUENCE [LARGE SCALE GENOMIC DNA]</scope>
    <source>
        <strain evidence="8">CBS 340.73</strain>
    </source>
</reference>
<gene>
    <name evidence="7" type="ORF">QBC46DRAFT_361875</name>
</gene>